<evidence type="ECO:0000256" key="2">
    <source>
        <dbReference type="ARBA" id="ARBA00007433"/>
    </source>
</evidence>
<evidence type="ECO:0000313" key="7">
    <source>
        <dbReference type="EMBL" id="EJW04142.1"/>
    </source>
</evidence>
<comment type="similarity">
    <text evidence="2">Belongs to the SDO1/SBDS family.</text>
</comment>
<accession>J9DS68</accession>
<reference evidence="8" key="2">
    <citation type="submission" date="2015-07" db="EMBL/GenBank/DDBJ databases">
        <title>Contrasting host-pathogen interactions and genome evolution in two generalist and specialist microsporidian pathogens of mosquitoes.</title>
        <authorList>
            <consortium name="The Broad Institute Genomics Platform"/>
            <consortium name="The Broad Institute Genome Sequencing Center for Infectious Disease"/>
            <person name="Cuomo C.A."/>
            <person name="Sanscrainte N.D."/>
            <person name="Goldberg J.M."/>
            <person name="Heiman D."/>
            <person name="Young S."/>
            <person name="Zeng Q."/>
            <person name="Becnel J.J."/>
            <person name="Birren B.W."/>
        </authorList>
    </citation>
    <scope>NUCLEOTIDE SEQUENCE [LARGE SCALE GENOMIC DNA]</scope>
    <source>
        <strain evidence="8">USNM 41457</strain>
    </source>
</reference>
<dbReference type="EMBL" id="AFBI03000023">
    <property type="protein sequence ID" value="EJW04142.1"/>
    <property type="molecule type" value="Genomic_DNA"/>
</dbReference>
<dbReference type="PANTHER" id="PTHR10927:SF1">
    <property type="entry name" value="RIBOSOME MATURATION PROTEIN SBDS"/>
    <property type="match status" value="1"/>
</dbReference>
<proteinExistence type="inferred from homology"/>
<evidence type="ECO:0000256" key="4">
    <source>
        <dbReference type="ARBA" id="ARBA00022517"/>
    </source>
</evidence>
<protein>
    <recommendedName>
        <fullName evidence="6">Ribosome maturation protein SDO1/SBDS N-terminal domain-containing protein</fullName>
    </recommendedName>
</protein>
<dbReference type="InParanoid" id="J9DS68"/>
<dbReference type="VEuPathDB" id="MicrosporidiaDB:EDEG_01578"/>
<dbReference type="Gene3D" id="3.30.1250.10">
    <property type="entry name" value="Ribosome maturation protein SBDS, N-terminal domain"/>
    <property type="match status" value="1"/>
</dbReference>
<dbReference type="SUPFAM" id="SSF109728">
    <property type="entry name" value="Hypothetical protein AF0491, middle domain"/>
    <property type="match status" value="1"/>
</dbReference>
<evidence type="ECO:0000313" key="8">
    <source>
        <dbReference type="Proteomes" id="UP000003163"/>
    </source>
</evidence>
<dbReference type="InterPro" id="IPR037188">
    <property type="entry name" value="Sdo1/SBDS_central_sf"/>
</dbReference>
<dbReference type="HOGENOM" id="CLU_043216_3_0_1"/>
<feature type="domain" description="Ribosome maturation protein SDO1/SBDS N-terminal" evidence="6">
    <location>
        <begin position="12"/>
        <end position="98"/>
    </location>
</feature>
<keyword evidence="4" id="KW-0690">Ribosome biogenesis</keyword>
<dbReference type="InterPro" id="IPR019783">
    <property type="entry name" value="SDO1/SBDS_N"/>
</dbReference>
<evidence type="ECO:0000259" key="6">
    <source>
        <dbReference type="Pfam" id="PF01172"/>
    </source>
</evidence>
<dbReference type="Gene3D" id="1.10.10.900">
    <property type="entry name" value="SBDS protein C-terminal domain, subdomain 1"/>
    <property type="match status" value="1"/>
</dbReference>
<comment type="subcellular location">
    <subcellularLocation>
        <location evidence="1">Cytoplasm</location>
    </subcellularLocation>
</comment>
<dbReference type="Pfam" id="PF01172">
    <property type="entry name" value="SBDS_N"/>
    <property type="match status" value="1"/>
</dbReference>
<keyword evidence="3" id="KW-0963">Cytoplasm</keyword>
<dbReference type="PANTHER" id="PTHR10927">
    <property type="entry name" value="RIBOSOME MATURATION PROTEIN SBDS"/>
    <property type="match status" value="1"/>
</dbReference>
<dbReference type="Proteomes" id="UP000003163">
    <property type="component" value="Unassembled WGS sequence"/>
</dbReference>
<dbReference type="GO" id="GO:0005737">
    <property type="term" value="C:cytoplasm"/>
    <property type="evidence" value="ECO:0007669"/>
    <property type="project" value="UniProtKB-SubCell"/>
</dbReference>
<dbReference type="InterPro" id="IPR036786">
    <property type="entry name" value="Ribosome_mat_SBDS_N_sf"/>
</dbReference>
<dbReference type="FunCoup" id="J9DS68">
    <property type="interactions" value="218"/>
</dbReference>
<dbReference type="InterPro" id="IPR039100">
    <property type="entry name" value="Sdo1/SBDS-like"/>
</dbReference>
<dbReference type="SUPFAM" id="SSF89895">
    <property type="entry name" value="FYSH domain"/>
    <property type="match status" value="1"/>
</dbReference>
<dbReference type="OrthoDB" id="10253092at2759"/>
<reference evidence="7 8" key="1">
    <citation type="submission" date="2011-08" db="EMBL/GenBank/DDBJ databases">
        <authorList>
            <person name="Liu Z.J."/>
            <person name="Shi F.L."/>
            <person name="Lu J.Q."/>
            <person name="Li M."/>
            <person name="Wang Z.L."/>
        </authorList>
    </citation>
    <scope>NUCLEOTIDE SEQUENCE [LARGE SCALE GENOMIC DNA]</scope>
    <source>
        <strain evidence="7 8">USNM 41457</strain>
    </source>
</reference>
<name>J9DS68_EDHAE</name>
<keyword evidence="8" id="KW-1185">Reference proteome</keyword>
<comment type="subunit">
    <text evidence="5">Associates with the 60S ribosomal subunit.</text>
</comment>
<gene>
    <name evidence="7" type="ORF">EDEG_01578</name>
</gene>
<dbReference type="AlphaFoldDB" id="J9DS68"/>
<evidence type="ECO:0000256" key="3">
    <source>
        <dbReference type="ARBA" id="ARBA00022490"/>
    </source>
</evidence>
<sequence>MFTPQNIKKLTNVSTISVKKNGVNFELALYPNKLRDYRLKLVTNLNEILHTTEIFKNVSKGELSSKRDLQNCFKNQNNDEIIKFILDNGIEKLSEKTRNYELENKEKEVITIIQRKITDKNDKMLSVNRIKDLFRYNQISIDLRREAKVQANEIIKKILKNSDYKKINIKVEIIGSLGSLEEMYRDFIVDKKFLILETDEFKTFKEECEKNNIMYFICDKEEQESEEIC</sequence>
<evidence type="ECO:0000256" key="5">
    <source>
        <dbReference type="ARBA" id="ARBA00049708"/>
    </source>
</evidence>
<organism evidence="7 8">
    <name type="scientific">Edhazardia aedis (strain USNM 41457)</name>
    <name type="common">Microsporidian parasite</name>
    <dbReference type="NCBI Taxonomy" id="1003232"/>
    <lineage>
        <taxon>Eukaryota</taxon>
        <taxon>Fungi</taxon>
        <taxon>Fungi incertae sedis</taxon>
        <taxon>Microsporidia</taxon>
        <taxon>Edhazardia</taxon>
    </lineage>
</organism>
<dbReference type="GO" id="GO:0042254">
    <property type="term" value="P:ribosome biogenesis"/>
    <property type="evidence" value="ECO:0007669"/>
    <property type="project" value="UniProtKB-KW"/>
</dbReference>
<dbReference type="STRING" id="1003232.J9DS68"/>
<dbReference type="OMA" id="ATRVYEQ"/>
<comment type="caution">
    <text evidence="7">The sequence shown here is derived from an EMBL/GenBank/DDBJ whole genome shotgun (WGS) entry which is preliminary data.</text>
</comment>
<evidence type="ECO:0000256" key="1">
    <source>
        <dbReference type="ARBA" id="ARBA00004496"/>
    </source>
</evidence>